<keyword evidence="1" id="KW-0812">Transmembrane</keyword>
<evidence type="ECO:0000313" key="3">
    <source>
        <dbReference type="EMBL" id="QHS89634.1"/>
    </source>
</evidence>
<accession>A0A6C0BCV0</accession>
<keyword evidence="1" id="KW-0472">Membrane</keyword>
<dbReference type="AlphaFoldDB" id="A0A6C0BCV0"/>
<feature type="transmembrane region" description="Helical" evidence="1">
    <location>
        <begin position="6"/>
        <end position="23"/>
    </location>
</feature>
<dbReference type="EMBL" id="MN739115">
    <property type="protein sequence ID" value="QHS89634.1"/>
    <property type="molecule type" value="Genomic_DNA"/>
</dbReference>
<protein>
    <recommendedName>
        <fullName evidence="2">WLM domain-containing protein</fullName>
    </recommendedName>
</protein>
<reference evidence="3" key="1">
    <citation type="journal article" date="2020" name="Nature">
        <title>Giant virus diversity and host interactions through global metagenomics.</title>
        <authorList>
            <person name="Schulz F."/>
            <person name="Roux S."/>
            <person name="Paez-Espino D."/>
            <person name="Jungbluth S."/>
            <person name="Walsh D.A."/>
            <person name="Denef V.J."/>
            <person name="McMahon K.D."/>
            <person name="Konstantinidis K.T."/>
            <person name="Eloe-Fadrosh E.A."/>
            <person name="Kyrpides N.C."/>
            <person name="Woyke T."/>
        </authorList>
    </citation>
    <scope>NUCLEOTIDE SEQUENCE</scope>
    <source>
        <strain evidence="3">GVMAG-M-3300010160-26</strain>
    </source>
</reference>
<feature type="domain" description="WLM" evidence="2">
    <location>
        <begin position="80"/>
        <end position="167"/>
    </location>
</feature>
<evidence type="ECO:0000259" key="2">
    <source>
        <dbReference type="Pfam" id="PF08325"/>
    </source>
</evidence>
<name>A0A6C0BCV0_9ZZZZ</name>
<sequence>MIKILLIAIFIVILFLFLIWYVNKNKTNMVKTIDGKYYSVLPNTDENLAAEKLAMINRNIQTLIVHMKNKYKDYSTNKDIIMMITNYKSTVLHEHRPSHIEKNVAFTINKGEAIYICLRDKNGKLHDDNTLMFVALHELTHVSTDLSNHPQGFWMLFKWILQNANEAGIIKIINYKEFPQEYCTESKITYSPVFDENLS</sequence>
<organism evidence="3">
    <name type="scientific">viral metagenome</name>
    <dbReference type="NCBI Taxonomy" id="1070528"/>
    <lineage>
        <taxon>unclassified sequences</taxon>
        <taxon>metagenomes</taxon>
        <taxon>organismal metagenomes</taxon>
    </lineage>
</organism>
<evidence type="ECO:0000256" key="1">
    <source>
        <dbReference type="SAM" id="Phobius"/>
    </source>
</evidence>
<keyword evidence="1" id="KW-1133">Transmembrane helix</keyword>
<dbReference type="Pfam" id="PF08325">
    <property type="entry name" value="WLM"/>
    <property type="match status" value="1"/>
</dbReference>
<dbReference type="InterPro" id="IPR013536">
    <property type="entry name" value="WLM_dom"/>
</dbReference>
<proteinExistence type="predicted"/>